<dbReference type="Pfam" id="PF01636">
    <property type="entry name" value="APH"/>
    <property type="match status" value="1"/>
</dbReference>
<dbReference type="OrthoDB" id="2968323at2759"/>
<reference evidence="3" key="3">
    <citation type="journal article" date="2010" name="Genome Res.">
        <title>Population genomic sequencing of Coccidioides fungi reveals recent hybridization and transposon control.</title>
        <authorList>
            <person name="Neafsey D.E."/>
            <person name="Barker B.M."/>
            <person name="Sharpton T.J."/>
            <person name="Stajich J.E."/>
            <person name="Park D.J."/>
            <person name="Whiston E."/>
            <person name="Hung C.-Y."/>
            <person name="McMahan C."/>
            <person name="White J."/>
            <person name="Sykes S."/>
            <person name="Heiman D."/>
            <person name="Young S."/>
            <person name="Zeng Q."/>
            <person name="Abouelleil A."/>
            <person name="Aftuck L."/>
            <person name="Bessette D."/>
            <person name="Brown A."/>
            <person name="FitzGerald M."/>
            <person name="Lui A."/>
            <person name="Macdonald J.P."/>
            <person name="Priest M."/>
            <person name="Orbach M.J."/>
            <person name="Galgiani J.N."/>
            <person name="Kirkland T.N."/>
            <person name="Cole G.T."/>
            <person name="Birren B.W."/>
            <person name="Henn M.R."/>
            <person name="Taylor J.W."/>
            <person name="Rounsley S.D."/>
        </authorList>
    </citation>
    <scope>NUCLEOTIDE SEQUENCE [LARGE SCALE GENOMIC DNA]</scope>
    <source>
        <strain evidence="3">RMSCC 3488</strain>
    </source>
</reference>
<dbReference type="Gene3D" id="3.90.1200.10">
    <property type="match status" value="1"/>
</dbReference>
<organism evidence="2 3">
    <name type="scientific">Coccidioides posadasii RMSCC 3488</name>
    <dbReference type="NCBI Taxonomy" id="454284"/>
    <lineage>
        <taxon>Eukaryota</taxon>
        <taxon>Fungi</taxon>
        <taxon>Dikarya</taxon>
        <taxon>Ascomycota</taxon>
        <taxon>Pezizomycotina</taxon>
        <taxon>Eurotiomycetes</taxon>
        <taxon>Eurotiomycetidae</taxon>
        <taxon>Onygenales</taxon>
        <taxon>Onygenaceae</taxon>
        <taxon>Coccidioides</taxon>
    </lineage>
</organism>
<gene>
    <name evidence="2" type="ORF">CPAG_05884</name>
</gene>
<evidence type="ECO:0000313" key="3">
    <source>
        <dbReference type="Proteomes" id="UP000054567"/>
    </source>
</evidence>
<dbReference type="PANTHER" id="PTHR36091">
    <property type="entry name" value="ALTERED INHERITANCE OF MITOCHONDRIA PROTEIN 9, MITOCHONDRIAL"/>
    <property type="match status" value="1"/>
</dbReference>
<dbReference type="InterPro" id="IPR002575">
    <property type="entry name" value="Aminoglycoside_PTrfase"/>
</dbReference>
<dbReference type="GO" id="GO:0005739">
    <property type="term" value="C:mitochondrion"/>
    <property type="evidence" value="ECO:0007669"/>
    <property type="project" value="TreeGrafter"/>
</dbReference>
<dbReference type="Proteomes" id="UP000054567">
    <property type="component" value="Unassembled WGS sequence"/>
</dbReference>
<dbReference type="AlphaFoldDB" id="A0A0J6FL35"/>
<dbReference type="InterPro" id="IPR011009">
    <property type="entry name" value="Kinase-like_dom_sf"/>
</dbReference>
<dbReference type="PANTHER" id="PTHR36091:SF2">
    <property type="entry name" value="AMINOGLYCOSIDE PHOSPHOTRANSFERASE DOMAIN-CONTAINING PROTEIN"/>
    <property type="match status" value="1"/>
</dbReference>
<protein>
    <recommendedName>
        <fullName evidence="1">Aminoglycoside phosphotransferase domain-containing protein</fullName>
    </recommendedName>
</protein>
<sequence>MQTLRKLQVSNIRPSRLFLQSYQSPPMGSRLLSFLEKFRPNVSPRENENEEFFRYTTGRWLWQEKEQMLQRYRKFDVNELKVLAARTLGLTNKCIKMSKIGEGNYNKVFRLQMEDGTTVIARIPHPNAGPATYTTASEVATMEFARSVLGIPVPKVLTWCATSENPVGSEYILMEEAKGRQLTEVWGDMELEDKKIIIEDIVALEQKLLSVSFSLLGSLYFAEDSFPGCEAAEVSSDVPTDLKDDVRRRFVIGPTALREFWENERSQLSTDRGPWKSARDYVEAIAHREIAYISQYSSSAATSVPGYLKQSKAQLSPEEHIKLLNRYLAAISYLIPSDPDLVRPVLWHPDIHDGNIFVHQGKMSSVIDWQSIWAGPLILQARTPRLIDYHGEIKLKLPENFKELDKDERSRVRDQVSRSIQVYLYEQKTAKDNPLLNRAIRQPFGKSLGQLVDFAANSWDDDILRIRECLIKLEKDWPILGSEHPCPYHFSPEELHQHWVDGEGFNETQDFWDQVEGLVNSSGWTTNEEFEEAVDYFWNLRQIGLENLAGDERKEFEQQTRWVLDHRADS</sequence>
<evidence type="ECO:0000259" key="1">
    <source>
        <dbReference type="Pfam" id="PF01636"/>
    </source>
</evidence>
<evidence type="ECO:0000313" key="2">
    <source>
        <dbReference type="EMBL" id="KMM69569.1"/>
    </source>
</evidence>
<accession>A0A0J6FL35</accession>
<dbReference type="InterPro" id="IPR051035">
    <property type="entry name" value="Mito_inheritance_9"/>
</dbReference>
<name>A0A0J6FL35_COCPO</name>
<reference evidence="2 3" key="1">
    <citation type="submission" date="2007-06" db="EMBL/GenBank/DDBJ databases">
        <title>The Genome Sequence of Coccidioides posadasii RMSCC_3488.</title>
        <authorList>
            <consortium name="Coccidioides Genome Resources Consortium"/>
            <consortium name="The Broad Institute Genome Sequencing Platform"/>
            <person name="Henn M.R."/>
            <person name="Sykes S."/>
            <person name="Young S."/>
            <person name="Jaffe D."/>
            <person name="Berlin A."/>
            <person name="Alvarez P."/>
            <person name="Butler J."/>
            <person name="Gnerre S."/>
            <person name="Grabherr M."/>
            <person name="Mauceli E."/>
            <person name="Brockman W."/>
            <person name="Kodira C."/>
            <person name="Alvarado L."/>
            <person name="Zeng Q."/>
            <person name="Crawford M."/>
            <person name="Antoine C."/>
            <person name="Devon K."/>
            <person name="Galgiani J."/>
            <person name="Orsborn K."/>
            <person name="Lewis M.L."/>
            <person name="Nusbaum C."/>
            <person name="Galagan J."/>
            <person name="Birren B."/>
        </authorList>
    </citation>
    <scope>NUCLEOTIDE SEQUENCE [LARGE SCALE GENOMIC DNA]</scope>
    <source>
        <strain evidence="2 3">RMSCC 3488</strain>
    </source>
</reference>
<proteinExistence type="predicted"/>
<reference evidence="3" key="2">
    <citation type="journal article" date="2009" name="Genome Res.">
        <title>Comparative genomic analyses of the human fungal pathogens Coccidioides and their relatives.</title>
        <authorList>
            <person name="Sharpton T.J."/>
            <person name="Stajich J.E."/>
            <person name="Rounsley S.D."/>
            <person name="Gardner M.J."/>
            <person name="Wortman J.R."/>
            <person name="Jordar V.S."/>
            <person name="Maiti R."/>
            <person name="Kodira C.D."/>
            <person name="Neafsey D.E."/>
            <person name="Zeng Q."/>
            <person name="Hung C.-Y."/>
            <person name="McMahan C."/>
            <person name="Muszewska A."/>
            <person name="Grynberg M."/>
            <person name="Mandel M.A."/>
            <person name="Kellner E.M."/>
            <person name="Barker B.M."/>
            <person name="Galgiani J.N."/>
            <person name="Orbach M.J."/>
            <person name="Kirkland T.N."/>
            <person name="Cole G.T."/>
            <person name="Henn M.R."/>
            <person name="Birren B.W."/>
            <person name="Taylor J.W."/>
        </authorList>
    </citation>
    <scope>NUCLEOTIDE SEQUENCE [LARGE SCALE GENOMIC DNA]</scope>
    <source>
        <strain evidence="3">RMSCC 3488</strain>
    </source>
</reference>
<feature type="domain" description="Aminoglycoside phosphotransferase" evidence="1">
    <location>
        <begin position="98"/>
        <end position="376"/>
    </location>
</feature>
<dbReference type="EMBL" id="DS268111">
    <property type="protein sequence ID" value="KMM69569.1"/>
    <property type="molecule type" value="Genomic_DNA"/>
</dbReference>
<dbReference type="SUPFAM" id="SSF56112">
    <property type="entry name" value="Protein kinase-like (PK-like)"/>
    <property type="match status" value="1"/>
</dbReference>
<dbReference type="Gene3D" id="3.30.200.20">
    <property type="entry name" value="Phosphorylase Kinase, domain 1"/>
    <property type="match status" value="1"/>
</dbReference>
<dbReference type="VEuPathDB" id="FungiDB:CPAG_05884"/>